<feature type="transmembrane region" description="Helical" evidence="1">
    <location>
        <begin position="183"/>
        <end position="202"/>
    </location>
</feature>
<name>A0A1T5L423_9FIRM</name>
<dbReference type="AlphaFoldDB" id="A0A1T5L423"/>
<accession>A0A1T5L423</accession>
<evidence type="ECO:0000313" key="3">
    <source>
        <dbReference type="EMBL" id="SKC70796.1"/>
    </source>
</evidence>
<keyword evidence="4" id="KW-1185">Reference proteome</keyword>
<dbReference type="InterPro" id="IPR036938">
    <property type="entry name" value="PAP2/HPO_sf"/>
</dbReference>
<feature type="transmembrane region" description="Helical" evidence="1">
    <location>
        <begin position="78"/>
        <end position="99"/>
    </location>
</feature>
<dbReference type="SUPFAM" id="SSF48317">
    <property type="entry name" value="Acid phosphatase/Vanadium-dependent haloperoxidase"/>
    <property type="match status" value="1"/>
</dbReference>
<protein>
    <submittedName>
        <fullName evidence="3">PAP2 superfamily protein</fullName>
    </submittedName>
</protein>
<reference evidence="3 4" key="1">
    <citation type="submission" date="2017-02" db="EMBL/GenBank/DDBJ databases">
        <authorList>
            <person name="Peterson S.W."/>
        </authorList>
    </citation>
    <scope>NUCLEOTIDE SEQUENCE [LARGE SCALE GENOMIC DNA]</scope>
    <source>
        <strain evidence="3 4">M1</strain>
    </source>
</reference>
<dbReference type="Pfam" id="PF01569">
    <property type="entry name" value="PAP2"/>
    <property type="match status" value="1"/>
</dbReference>
<evidence type="ECO:0000256" key="1">
    <source>
        <dbReference type="SAM" id="Phobius"/>
    </source>
</evidence>
<dbReference type="STRING" id="36842.SAMN02194393_02475"/>
<evidence type="ECO:0000259" key="2">
    <source>
        <dbReference type="Pfam" id="PF01569"/>
    </source>
</evidence>
<proteinExistence type="predicted"/>
<evidence type="ECO:0000313" key="4">
    <source>
        <dbReference type="Proteomes" id="UP000190285"/>
    </source>
</evidence>
<dbReference type="RefSeq" id="WP_208985047.1">
    <property type="nucleotide sequence ID" value="NZ_FUZT01000005.1"/>
</dbReference>
<feature type="transmembrane region" description="Helical" evidence="1">
    <location>
        <begin position="158"/>
        <end position="177"/>
    </location>
</feature>
<feature type="transmembrane region" description="Helical" evidence="1">
    <location>
        <begin position="53"/>
        <end position="72"/>
    </location>
</feature>
<feature type="transmembrane region" description="Helical" evidence="1">
    <location>
        <begin position="12"/>
        <end position="32"/>
    </location>
</feature>
<sequence length="221" mass="26037">MLMTRLKENKHFLILSYYLVIFLLYNYTEKVVKPEYIMYSKLDDYIPFVKEMVIPYLFWYMYIIIALIYLGFNSKEDFYKLSGFMFVGMTICFFLYLLFPNGQNLRPTILENDFFSNIIKSIYASDTPTNCAPSMHVLDSIAVHAAVVKCKKLKNRKIIKRISAIIMVLIIASTVMIKQHSIIDVLYGTMLSLIIYWAIYKVKVQEYFSSKKLVYINDTNK</sequence>
<gene>
    <name evidence="3" type="ORF">SAMN02194393_02475</name>
</gene>
<organism evidence="3 4">
    <name type="scientific">Maledivibacter halophilus</name>
    <dbReference type="NCBI Taxonomy" id="36842"/>
    <lineage>
        <taxon>Bacteria</taxon>
        <taxon>Bacillati</taxon>
        <taxon>Bacillota</taxon>
        <taxon>Clostridia</taxon>
        <taxon>Peptostreptococcales</taxon>
        <taxon>Caminicellaceae</taxon>
        <taxon>Maledivibacter</taxon>
    </lineage>
</organism>
<dbReference type="InterPro" id="IPR000326">
    <property type="entry name" value="PAP2/HPO"/>
</dbReference>
<keyword evidence="1" id="KW-0472">Membrane</keyword>
<keyword evidence="1" id="KW-1133">Transmembrane helix</keyword>
<dbReference type="Proteomes" id="UP000190285">
    <property type="component" value="Unassembled WGS sequence"/>
</dbReference>
<keyword evidence="1" id="KW-0812">Transmembrane</keyword>
<feature type="domain" description="Phosphatidic acid phosphatase type 2/haloperoxidase" evidence="2">
    <location>
        <begin position="105"/>
        <end position="203"/>
    </location>
</feature>
<dbReference type="EMBL" id="FUZT01000005">
    <property type="protein sequence ID" value="SKC70796.1"/>
    <property type="molecule type" value="Genomic_DNA"/>
</dbReference>